<keyword evidence="3" id="KW-1185">Reference proteome</keyword>
<reference evidence="2 3" key="1">
    <citation type="submission" date="2018-11" db="EMBL/GenBank/DDBJ databases">
        <authorList>
            <consortium name="Pathogen Informatics"/>
        </authorList>
    </citation>
    <scope>NUCLEOTIDE SEQUENCE [LARGE SCALE GENOMIC DNA]</scope>
</reference>
<dbReference type="AlphaFoldDB" id="A0A3P7I814"/>
<sequence length="259" mass="29804">MCFQLPREVIEKDVRFTEFTNILAKRKDPPYLLYLDKGFLEITLNHICNLKYMPNSIERLAVVSFDAETEREFSTIHPYIPTVTLDFSVVRNAVPEDLENHRYVIYQLVLMMRSHIASILSRRGISFWSMQQVTFLKELAVEDSIWTENFVSMDVEQHYPDSLLIFDTVGNDQVPIYRKLMPGWICGSTFFVRASPVTAGFFEKPFASKYTVKASYILIIGGTNYDSPTVARFLNYDVLVRCATISLRKNAAMVGFGCI</sequence>
<dbReference type="InterPro" id="IPR005069">
    <property type="entry name" value="Nucl-diP-sugar_transferase"/>
</dbReference>
<dbReference type="EMBL" id="UYYB01012398">
    <property type="protein sequence ID" value="VDM69481.1"/>
    <property type="molecule type" value="Genomic_DNA"/>
</dbReference>
<gene>
    <name evidence="2" type="ORF">SVUK_LOCUS4479</name>
</gene>
<dbReference type="PANTHER" id="PTHR31967:SF24">
    <property type="entry name" value="NUCLEOTIDE-DIPHOSPHO-SUGAR TRANSFERASE DOMAIN-CONTAINING PROTEIN"/>
    <property type="match status" value="1"/>
</dbReference>
<evidence type="ECO:0000259" key="1">
    <source>
        <dbReference type="Pfam" id="PF03407"/>
    </source>
</evidence>
<protein>
    <recommendedName>
        <fullName evidence="1">Nucleotide-diphospho-sugar transferase domain-containing protein</fullName>
    </recommendedName>
</protein>
<dbReference type="PANTHER" id="PTHR31967">
    <property type="entry name" value="GROUNDHOG (HEDGEHOG-LIKE FAMILY)-RELATED"/>
    <property type="match status" value="1"/>
</dbReference>
<organism evidence="2 3">
    <name type="scientific">Strongylus vulgaris</name>
    <name type="common">Blood worm</name>
    <dbReference type="NCBI Taxonomy" id="40348"/>
    <lineage>
        <taxon>Eukaryota</taxon>
        <taxon>Metazoa</taxon>
        <taxon>Ecdysozoa</taxon>
        <taxon>Nematoda</taxon>
        <taxon>Chromadorea</taxon>
        <taxon>Rhabditida</taxon>
        <taxon>Rhabditina</taxon>
        <taxon>Rhabditomorpha</taxon>
        <taxon>Strongyloidea</taxon>
        <taxon>Strongylidae</taxon>
        <taxon>Strongylus</taxon>
    </lineage>
</organism>
<feature type="domain" description="Nucleotide-diphospho-sugar transferase" evidence="1">
    <location>
        <begin position="56"/>
        <end position="209"/>
    </location>
</feature>
<evidence type="ECO:0000313" key="2">
    <source>
        <dbReference type="EMBL" id="VDM69481.1"/>
    </source>
</evidence>
<proteinExistence type="predicted"/>
<dbReference type="Proteomes" id="UP000270094">
    <property type="component" value="Unassembled WGS sequence"/>
</dbReference>
<accession>A0A3P7I814</accession>
<evidence type="ECO:0000313" key="3">
    <source>
        <dbReference type="Proteomes" id="UP000270094"/>
    </source>
</evidence>
<name>A0A3P7I814_STRVU</name>
<dbReference type="OrthoDB" id="5838555at2759"/>
<dbReference type="Pfam" id="PF03407">
    <property type="entry name" value="Nucleotid_trans"/>
    <property type="match status" value="1"/>
</dbReference>